<dbReference type="EMBL" id="CAJJDN010000055">
    <property type="protein sequence ID" value="CAD8089895.1"/>
    <property type="molecule type" value="Genomic_DNA"/>
</dbReference>
<sequence>MLNLNLQLNKDQDQFIKMKMMILITIQNFMIKLHSQQMKIILLDTKTKEYQVTEMMMKLVLPSQNFTYSQQSHF</sequence>
<proteinExistence type="predicted"/>
<gene>
    <name evidence="1" type="ORF">PSON_ATCC_30995.1.T0550034</name>
</gene>
<dbReference type="Proteomes" id="UP000692954">
    <property type="component" value="Unassembled WGS sequence"/>
</dbReference>
<reference evidence="1" key="1">
    <citation type="submission" date="2021-01" db="EMBL/GenBank/DDBJ databases">
        <authorList>
            <consortium name="Genoscope - CEA"/>
            <person name="William W."/>
        </authorList>
    </citation>
    <scope>NUCLEOTIDE SEQUENCE</scope>
</reference>
<keyword evidence="2" id="KW-1185">Reference proteome</keyword>
<dbReference type="AlphaFoldDB" id="A0A8S1NLM3"/>
<protein>
    <submittedName>
        <fullName evidence="1">Uncharacterized protein</fullName>
    </submittedName>
</protein>
<evidence type="ECO:0000313" key="2">
    <source>
        <dbReference type="Proteomes" id="UP000692954"/>
    </source>
</evidence>
<accession>A0A8S1NLM3</accession>
<organism evidence="1 2">
    <name type="scientific">Paramecium sonneborni</name>
    <dbReference type="NCBI Taxonomy" id="65129"/>
    <lineage>
        <taxon>Eukaryota</taxon>
        <taxon>Sar</taxon>
        <taxon>Alveolata</taxon>
        <taxon>Ciliophora</taxon>
        <taxon>Intramacronucleata</taxon>
        <taxon>Oligohymenophorea</taxon>
        <taxon>Peniculida</taxon>
        <taxon>Parameciidae</taxon>
        <taxon>Paramecium</taxon>
    </lineage>
</organism>
<name>A0A8S1NLM3_9CILI</name>
<evidence type="ECO:0000313" key="1">
    <source>
        <dbReference type="EMBL" id="CAD8089895.1"/>
    </source>
</evidence>
<comment type="caution">
    <text evidence="1">The sequence shown here is derived from an EMBL/GenBank/DDBJ whole genome shotgun (WGS) entry which is preliminary data.</text>
</comment>